<dbReference type="Pfam" id="PF12714">
    <property type="entry name" value="TILa"/>
    <property type="match status" value="2"/>
</dbReference>
<dbReference type="SMART" id="SM00216">
    <property type="entry name" value="VWD"/>
    <property type="match status" value="2"/>
</dbReference>
<dbReference type="Proteomes" id="UP000613066">
    <property type="component" value="Unassembled WGS sequence"/>
</dbReference>
<evidence type="ECO:0000313" key="5">
    <source>
        <dbReference type="Proteomes" id="UP000613066"/>
    </source>
</evidence>
<keyword evidence="5" id="KW-1185">Reference proteome</keyword>
<organism evidence="4 5">
    <name type="scientific">Penelope pileata</name>
    <dbReference type="NCBI Taxonomy" id="1118817"/>
    <lineage>
        <taxon>Eukaryota</taxon>
        <taxon>Metazoa</taxon>
        <taxon>Chordata</taxon>
        <taxon>Craniata</taxon>
        <taxon>Vertebrata</taxon>
        <taxon>Euteleostomi</taxon>
        <taxon>Archelosauria</taxon>
        <taxon>Archosauria</taxon>
        <taxon>Dinosauria</taxon>
        <taxon>Saurischia</taxon>
        <taxon>Theropoda</taxon>
        <taxon>Coelurosauria</taxon>
        <taxon>Aves</taxon>
        <taxon>Neognathae</taxon>
        <taxon>Galloanserae</taxon>
        <taxon>Galliformes</taxon>
        <taxon>Cracidae</taxon>
        <taxon>Penelope</taxon>
    </lineage>
</organism>
<feature type="non-terminal residue" evidence="4">
    <location>
        <position position="1012"/>
    </location>
</feature>
<dbReference type="SMART" id="SM00832">
    <property type="entry name" value="C8"/>
    <property type="match status" value="3"/>
</dbReference>
<dbReference type="Gene3D" id="2.10.25.10">
    <property type="entry name" value="Laminin"/>
    <property type="match status" value="3"/>
</dbReference>
<dbReference type="InterPro" id="IPR001846">
    <property type="entry name" value="VWF_type-D"/>
</dbReference>
<dbReference type="Pfam" id="PF00094">
    <property type="entry name" value="VWD"/>
    <property type="match status" value="2"/>
</dbReference>
<evidence type="ECO:0000313" key="4">
    <source>
        <dbReference type="EMBL" id="NXC37854.1"/>
    </source>
</evidence>
<dbReference type="AlphaFoldDB" id="A0A851NDJ9"/>
<evidence type="ECO:0000256" key="2">
    <source>
        <dbReference type="ARBA" id="ARBA00023180"/>
    </source>
</evidence>
<dbReference type="PROSITE" id="PS51233">
    <property type="entry name" value="VWFD"/>
    <property type="match status" value="3"/>
</dbReference>
<dbReference type="PANTHER" id="PTHR11339">
    <property type="entry name" value="EXTRACELLULAR MATRIX GLYCOPROTEIN RELATED"/>
    <property type="match status" value="1"/>
</dbReference>
<reference evidence="4" key="1">
    <citation type="submission" date="2019-09" db="EMBL/GenBank/DDBJ databases">
        <title>Bird 10,000 Genomes (B10K) Project - Family phase.</title>
        <authorList>
            <person name="Zhang G."/>
        </authorList>
    </citation>
    <scope>NUCLEOTIDE SEQUENCE</scope>
    <source>
        <strain evidence="4">B10K-DU-001-08</strain>
        <tissue evidence="4">Muscle</tissue>
    </source>
</reference>
<keyword evidence="2" id="KW-0325">Glycoprotein</keyword>
<evidence type="ECO:0000256" key="1">
    <source>
        <dbReference type="ARBA" id="ARBA00023157"/>
    </source>
</evidence>
<dbReference type="FunFam" id="2.10.25.10:FF:000055">
    <property type="entry name" value="alpha-tectorin isoform X1"/>
    <property type="match status" value="2"/>
</dbReference>
<feature type="domain" description="VWFD" evidence="3">
    <location>
        <begin position="631"/>
        <end position="809"/>
    </location>
</feature>
<protein>
    <submittedName>
        <fullName evidence="4">FCGBP protein</fullName>
    </submittedName>
</protein>
<feature type="domain" description="VWFD" evidence="3">
    <location>
        <begin position="252"/>
        <end position="430"/>
    </location>
</feature>
<dbReference type="Pfam" id="PF01826">
    <property type="entry name" value="TIL"/>
    <property type="match status" value="3"/>
</dbReference>
<gene>
    <name evidence="4" type="primary">Fcgbp_0</name>
    <name evidence="4" type="ORF">PENPIL_R02811</name>
</gene>
<dbReference type="InterPro" id="IPR025615">
    <property type="entry name" value="TILa_dom"/>
</dbReference>
<comment type="caution">
    <text evidence="4">The sequence shown here is derived from an EMBL/GenBank/DDBJ whole genome shotgun (WGS) entry which is preliminary data.</text>
</comment>
<evidence type="ECO:0000259" key="3">
    <source>
        <dbReference type="PROSITE" id="PS51233"/>
    </source>
</evidence>
<sequence>MCGNGNGDPQDDALLPDKTLAQNAVVLGQTWKVSMENRICSDSCVGRCRRCSAGERVKYQGEEFCGLLIQPLGPFQRCFDVVRSDIYLKHCIFDLCAYEGLKVMLCQALEAYADDCQEEGIAVADWRTLAGCSLSCPENSNYTECGAPSPTTCNPAAMPPDPAAPSCLESCGCKEGFALDAGKCIPEAECGCVFQGRLYGLGEEFWGDNSCTQRCVCEAGTRKAACWKGSCEAKEECGVKDGVQGCYPKSFGVCTAVGTTHYKSFDGRRFVFQGTCVYQLVGLCQRSLGLVDFQVLVQNGLQDDQSPFAIALVKVKVYGKSIEISQKHPNKITVNNQLVNLPYAHERKILVYRGGRDAVVETDFGLTIAYDWQSDVVVSVPATYADTLCGLCGNYNGDTKDDMMLKNGQVTTSPDTLGHSWKVADVPGCLELSREECPNAMTSPGQEEPCGIILRKDGPFGACHAVVEPLEHIQSCRHDSCLFPGREDVVCQHLSHYADVCQAAGVTIGRWRTEDFCRMSCPANSHYDLCSLDCDQTCSSVFTPLRCQQRCREGCVCDSGFVSSGDECVPMARCGCLHQGFYYKTGEIFHPTKLEECECQAGGTVICEAVPDDGVCQVVDGDLQCPTATLRTCVATGDRSYMSFDGAAFHVPGACSYILTKSCADDDGIQPFVVKIKKDSRQKAKVSGIEALSVEVYGLTLTLARGKMGTVMVDSISHHLPAILSNGRVQVHQHGTGVLLRTDFGLVIHYDLRHHVTVTAPQGYQGHLCGLCGNNNGRHDDDFLFPDGHPAPNSIVFGAAWKTPDMTCSDECSDDDCPACMEEKKKIFQKPNYCGVLTDPAGPFSSCYNTIDPFLYFDACIQDLCLSQGDTNVLCQSIQSYVASCQDAGVTIEAWRKPSFCPLSCPANSSYSLCANLCLSSCAGLVDASHCPQSCAEGCHCSKGHVLDGDSCVPKGGCGCFVDGIYYKPHESVLKENCQQHCTCTPGTGVDCKAHECTDDESCEIRDGILGC</sequence>
<dbReference type="InterPro" id="IPR036084">
    <property type="entry name" value="Ser_inhib-like_sf"/>
</dbReference>
<dbReference type="GO" id="GO:0031012">
    <property type="term" value="C:extracellular matrix"/>
    <property type="evidence" value="ECO:0007669"/>
    <property type="project" value="TreeGrafter"/>
</dbReference>
<proteinExistence type="predicted"/>
<keyword evidence="1" id="KW-1015">Disulfide bond</keyword>
<dbReference type="PANTHER" id="PTHR11339:SF373">
    <property type="entry name" value="VWFD DOMAIN-CONTAINING PROTEIN"/>
    <property type="match status" value="1"/>
</dbReference>
<dbReference type="CDD" id="cd19941">
    <property type="entry name" value="TIL"/>
    <property type="match status" value="3"/>
</dbReference>
<name>A0A851NDJ9_9GALL</name>
<dbReference type="InterPro" id="IPR050780">
    <property type="entry name" value="Mucin_vWF_Thrombospondin_sf"/>
</dbReference>
<feature type="domain" description="VWFD" evidence="3">
    <location>
        <begin position="1"/>
        <end position="41"/>
    </location>
</feature>
<dbReference type="OrthoDB" id="3438930at2759"/>
<dbReference type="EMBL" id="WBMW01000141">
    <property type="protein sequence ID" value="NXC37854.1"/>
    <property type="molecule type" value="Genomic_DNA"/>
</dbReference>
<feature type="non-terminal residue" evidence="4">
    <location>
        <position position="1"/>
    </location>
</feature>
<accession>A0A851NDJ9</accession>
<dbReference type="GO" id="GO:0005615">
    <property type="term" value="C:extracellular space"/>
    <property type="evidence" value="ECO:0007669"/>
    <property type="project" value="TreeGrafter"/>
</dbReference>
<dbReference type="InterPro" id="IPR002919">
    <property type="entry name" value="TIL_dom"/>
</dbReference>
<dbReference type="SUPFAM" id="SSF57567">
    <property type="entry name" value="Serine protease inhibitors"/>
    <property type="match status" value="3"/>
</dbReference>
<dbReference type="Pfam" id="PF08742">
    <property type="entry name" value="C8"/>
    <property type="match status" value="3"/>
</dbReference>
<dbReference type="InterPro" id="IPR014853">
    <property type="entry name" value="VWF/SSPO/ZAN-like_Cys-rich_dom"/>
</dbReference>